<sequence>MAKTAREHADDDALEGLFGFSPAKQEYYTASALMWLSTPQALEEAERAATNAIAIWEHEPIEQRSLDDESLAHVYLATSRIKLGEIDGAMEAVRPVLNLPEDRQISWIRKRVGQLSDLIVRDSRYRHSRAASAAIEELRGD</sequence>
<keyword evidence="2" id="KW-1185">Reference proteome</keyword>
<dbReference type="EMBL" id="PSZD01000055">
    <property type="protein sequence ID" value="PPJ18754.1"/>
    <property type="molecule type" value="Genomic_DNA"/>
</dbReference>
<dbReference type="Proteomes" id="UP000238356">
    <property type="component" value="Unassembled WGS sequence"/>
</dbReference>
<comment type="caution">
    <text evidence="1">The sequence shown here is derived from an EMBL/GenBank/DDBJ whole genome shotgun (WGS) entry which is preliminary data.</text>
</comment>
<reference evidence="1 2" key="1">
    <citation type="submission" date="2018-02" db="EMBL/GenBank/DDBJ databases">
        <title>8 Nocardia nova and 1 Nocardia cyriacigeorgica strain used for evolution to TMP-SMX.</title>
        <authorList>
            <person name="Mehta H."/>
            <person name="Weng J."/>
            <person name="Shamoo Y."/>
        </authorList>
    </citation>
    <scope>NUCLEOTIDE SEQUENCE [LARGE SCALE GENOMIC DNA]</scope>
    <source>
        <strain evidence="1 2">BAA2227</strain>
    </source>
</reference>
<name>A0A2S5ZUF8_9NOCA</name>
<evidence type="ECO:0000313" key="1">
    <source>
        <dbReference type="EMBL" id="PPJ18754.1"/>
    </source>
</evidence>
<proteinExistence type="predicted"/>
<accession>A0A2S5ZUF8</accession>
<organism evidence="1 2">
    <name type="scientific">Nocardia nova</name>
    <dbReference type="NCBI Taxonomy" id="37330"/>
    <lineage>
        <taxon>Bacteria</taxon>
        <taxon>Bacillati</taxon>
        <taxon>Actinomycetota</taxon>
        <taxon>Actinomycetes</taxon>
        <taxon>Mycobacteriales</taxon>
        <taxon>Nocardiaceae</taxon>
        <taxon>Nocardia</taxon>
    </lineage>
</organism>
<evidence type="ECO:0000313" key="2">
    <source>
        <dbReference type="Proteomes" id="UP000238356"/>
    </source>
</evidence>
<gene>
    <name evidence="1" type="ORF">C5F51_36215</name>
</gene>
<dbReference type="AlphaFoldDB" id="A0A2S5ZUF8"/>
<protein>
    <recommendedName>
        <fullName evidence="3">Tetratricopeptide repeat protein</fullName>
    </recommendedName>
</protein>
<evidence type="ECO:0008006" key="3">
    <source>
        <dbReference type="Google" id="ProtNLM"/>
    </source>
</evidence>